<reference evidence="1" key="1">
    <citation type="submission" date="2017-02" db="EMBL/GenBank/DDBJ databases">
        <title>Delving into the versatile metabolic prowess of the omnipresent phylum Bacteroidetes.</title>
        <authorList>
            <person name="Nobu M.K."/>
            <person name="Mei R."/>
            <person name="Narihiro T."/>
            <person name="Kuroda K."/>
            <person name="Liu W.-T."/>
        </authorList>
    </citation>
    <scope>NUCLEOTIDE SEQUENCE</scope>
    <source>
        <strain evidence="1">ADurb.Bin160</strain>
    </source>
</reference>
<gene>
    <name evidence="1" type="ORF">BWY04_00056</name>
</gene>
<comment type="caution">
    <text evidence="1">The sequence shown here is derived from an EMBL/GenBank/DDBJ whole genome shotgun (WGS) entry which is preliminary data.</text>
</comment>
<evidence type="ECO:0000313" key="1">
    <source>
        <dbReference type="EMBL" id="OQB42620.1"/>
    </source>
</evidence>
<dbReference type="Proteomes" id="UP000485621">
    <property type="component" value="Unassembled WGS sequence"/>
</dbReference>
<dbReference type="AlphaFoldDB" id="A0A1V5ZQK9"/>
<dbReference type="EMBL" id="MWDB01000001">
    <property type="protein sequence ID" value="OQB42620.1"/>
    <property type="molecule type" value="Genomic_DNA"/>
</dbReference>
<sequence length="109" mass="12666">MVNISLKEIAKFDDNAQDISLKDLETSFDNLIKKEKDINKFVSKTLVPKLEKNLEQYNFNSENIQTEILEKLKNEKFSDISENENTIKIYQLCQILQNKNANITIDGIL</sequence>
<protein>
    <submittedName>
        <fullName evidence="1">Uncharacterized protein</fullName>
    </submittedName>
</protein>
<proteinExistence type="predicted"/>
<organism evidence="1">
    <name type="scientific">candidate division CPR1 bacterium ADurb.Bin160</name>
    <dbReference type="NCBI Taxonomy" id="1852826"/>
    <lineage>
        <taxon>Bacteria</taxon>
        <taxon>candidate division CPR1</taxon>
    </lineage>
</organism>
<name>A0A1V5ZQK9_9BACT</name>
<accession>A0A1V5ZQK9</accession>